<feature type="compositionally biased region" description="Polar residues" evidence="1">
    <location>
        <begin position="7"/>
        <end position="21"/>
    </location>
</feature>
<dbReference type="PANTHER" id="PTHR43393:SF3">
    <property type="entry name" value="LYSINE DECARBOXYLASE-LIKE PROTEIN"/>
    <property type="match status" value="1"/>
</dbReference>
<dbReference type="EMBL" id="AOLN01000001">
    <property type="protein sequence ID" value="ELZ98790.1"/>
    <property type="molecule type" value="Genomic_DNA"/>
</dbReference>
<dbReference type="Proteomes" id="UP000011550">
    <property type="component" value="Unassembled WGS sequence"/>
</dbReference>
<dbReference type="InterPro" id="IPR005268">
    <property type="entry name" value="CHP00725"/>
</dbReference>
<evidence type="ECO:0008006" key="4">
    <source>
        <dbReference type="Google" id="ProtNLM"/>
    </source>
</evidence>
<comment type="caution">
    <text evidence="2">The sequence shown here is derived from an EMBL/GenBank/DDBJ whole genome shotgun (WGS) entry which is preliminary data.</text>
</comment>
<dbReference type="SUPFAM" id="SSF102405">
    <property type="entry name" value="MCP/YpsA-like"/>
    <property type="match status" value="1"/>
</dbReference>
<dbReference type="NCBIfam" id="TIGR00725">
    <property type="entry name" value="TIGR00725 family protein"/>
    <property type="match status" value="1"/>
</dbReference>
<organism evidence="2 3">
    <name type="scientific">Haloferax mucosum ATCC BAA-1512</name>
    <dbReference type="NCBI Taxonomy" id="662479"/>
    <lineage>
        <taxon>Archaea</taxon>
        <taxon>Methanobacteriati</taxon>
        <taxon>Methanobacteriota</taxon>
        <taxon>Stenosarchaea group</taxon>
        <taxon>Halobacteria</taxon>
        <taxon>Halobacteriales</taxon>
        <taxon>Haloferacaceae</taxon>
        <taxon>Haloferax</taxon>
    </lineage>
</organism>
<evidence type="ECO:0000313" key="2">
    <source>
        <dbReference type="EMBL" id="ELZ98790.1"/>
    </source>
</evidence>
<dbReference type="InterPro" id="IPR052341">
    <property type="entry name" value="LOG_family_nucleotidases"/>
</dbReference>
<name>M0IPX3_9EURY</name>
<dbReference type="PANTHER" id="PTHR43393">
    <property type="entry name" value="CYTOKININ RIBOSIDE 5'-MONOPHOSPHATE PHOSPHORIBOHYDROLASE"/>
    <property type="match status" value="1"/>
</dbReference>
<reference evidence="2 3" key="1">
    <citation type="journal article" date="2014" name="PLoS Genet.">
        <title>Phylogenetically driven sequencing of extremely halophilic archaea reveals strategies for static and dynamic osmo-response.</title>
        <authorList>
            <person name="Becker E.A."/>
            <person name="Seitzer P.M."/>
            <person name="Tritt A."/>
            <person name="Larsen D."/>
            <person name="Krusor M."/>
            <person name="Yao A.I."/>
            <person name="Wu D."/>
            <person name="Madern D."/>
            <person name="Eisen J.A."/>
            <person name="Darling A.E."/>
            <person name="Facciotti M.T."/>
        </authorList>
    </citation>
    <scope>NUCLEOTIDE SEQUENCE [LARGE SCALE GENOMIC DNA]</scope>
    <source>
        <strain evidence="2 3">ATCC BAA-1512</strain>
    </source>
</reference>
<proteinExistence type="predicted"/>
<sequence length="235" mass="24215">MPRGSRSLPSTTHSEQTNSDADSPADSEPPSRIAPTYGDAGRYGPYATRRIGVVHGIETVTGEVRTVTRSVEAAERGVFHVRVSVIGGGVVSEPVESLAETVGRELAQRGHTVVCGGLGGVMEAACRGAKDAGGTTFGILPGEDRADANEFIDHAIVTGLGHARNALVVLNGDAVVAIDGAGGTLSEIGFGRVFDRPIAGLRTQQVGSLDRFKSCETAVEAVEFVEAEASGATSE</sequence>
<dbReference type="InterPro" id="IPR041164">
    <property type="entry name" value="LDcluster4"/>
</dbReference>
<dbReference type="GO" id="GO:0005829">
    <property type="term" value="C:cytosol"/>
    <property type="evidence" value="ECO:0007669"/>
    <property type="project" value="TreeGrafter"/>
</dbReference>
<dbReference type="PATRIC" id="fig|662479.7.peg.101"/>
<dbReference type="Pfam" id="PF18306">
    <property type="entry name" value="LDcluster4"/>
    <property type="match status" value="1"/>
</dbReference>
<protein>
    <recommendedName>
        <fullName evidence="4">Rossmann fold nucleotide-binding protein</fullName>
    </recommendedName>
</protein>
<accession>M0IPX3</accession>
<dbReference type="Gene3D" id="3.40.50.450">
    <property type="match status" value="1"/>
</dbReference>
<dbReference type="AlphaFoldDB" id="M0IPX3"/>
<dbReference type="STRING" id="662479.C440_00500"/>
<evidence type="ECO:0000256" key="1">
    <source>
        <dbReference type="SAM" id="MobiDB-lite"/>
    </source>
</evidence>
<feature type="region of interest" description="Disordered" evidence="1">
    <location>
        <begin position="1"/>
        <end position="41"/>
    </location>
</feature>
<gene>
    <name evidence="2" type="ORF">C440_00500</name>
</gene>
<evidence type="ECO:0000313" key="3">
    <source>
        <dbReference type="Proteomes" id="UP000011550"/>
    </source>
</evidence>
<keyword evidence="3" id="KW-1185">Reference proteome</keyword>